<dbReference type="EMBL" id="LWDF02001059">
    <property type="protein sequence ID" value="KAE8240538.1"/>
    <property type="molecule type" value="Genomic_DNA"/>
</dbReference>
<evidence type="ECO:0000313" key="2">
    <source>
        <dbReference type="EMBL" id="KAE8240538.1"/>
    </source>
</evidence>
<gene>
    <name evidence="2" type="ORF">A4X13_0g7748</name>
</gene>
<evidence type="ECO:0000313" key="3">
    <source>
        <dbReference type="Proteomes" id="UP000077521"/>
    </source>
</evidence>
<feature type="compositionally biased region" description="Polar residues" evidence="1">
    <location>
        <begin position="1"/>
        <end position="13"/>
    </location>
</feature>
<accession>A0A177TAZ5</accession>
<feature type="region of interest" description="Disordered" evidence="1">
    <location>
        <begin position="1"/>
        <end position="20"/>
    </location>
</feature>
<reference evidence="2" key="1">
    <citation type="submission" date="2016-04" db="EMBL/GenBank/DDBJ databases">
        <authorList>
            <person name="Nguyen H.D."/>
            <person name="Samba Siva P."/>
            <person name="Cullis J."/>
            <person name="Levesque C.A."/>
            <person name="Hambleton S."/>
        </authorList>
    </citation>
    <scope>NUCLEOTIDE SEQUENCE</scope>
    <source>
        <strain evidence="2">DAOMC 236416</strain>
    </source>
</reference>
<protein>
    <submittedName>
        <fullName evidence="2">Uncharacterized protein</fullName>
    </submittedName>
</protein>
<proteinExistence type="predicted"/>
<evidence type="ECO:0000256" key="1">
    <source>
        <dbReference type="SAM" id="MobiDB-lite"/>
    </source>
</evidence>
<name>A0A177TAZ5_9BASI</name>
<keyword evidence="3" id="KW-1185">Reference proteome</keyword>
<dbReference type="Proteomes" id="UP000077521">
    <property type="component" value="Unassembled WGS sequence"/>
</dbReference>
<comment type="caution">
    <text evidence="2">The sequence shown here is derived from an EMBL/GenBank/DDBJ whole genome shotgun (WGS) entry which is preliminary data.</text>
</comment>
<dbReference type="AlphaFoldDB" id="A0A177TAZ5"/>
<reference evidence="2" key="2">
    <citation type="journal article" date="2019" name="IMA Fungus">
        <title>Genome sequencing and comparison of five Tilletia species to identify candidate genes for the detection of regulated species infecting wheat.</title>
        <authorList>
            <person name="Nguyen H.D.T."/>
            <person name="Sultana T."/>
            <person name="Kesanakurti P."/>
            <person name="Hambleton S."/>
        </authorList>
    </citation>
    <scope>NUCLEOTIDE SEQUENCE</scope>
    <source>
        <strain evidence="2">DAOMC 236416</strain>
    </source>
</reference>
<organism evidence="2 3">
    <name type="scientific">Tilletia indica</name>
    <dbReference type="NCBI Taxonomy" id="43049"/>
    <lineage>
        <taxon>Eukaryota</taxon>
        <taxon>Fungi</taxon>
        <taxon>Dikarya</taxon>
        <taxon>Basidiomycota</taxon>
        <taxon>Ustilaginomycotina</taxon>
        <taxon>Exobasidiomycetes</taxon>
        <taxon>Tilletiales</taxon>
        <taxon>Tilletiaceae</taxon>
        <taxon>Tilletia</taxon>
    </lineage>
</organism>
<sequence>MPPSHSPTGQPPNTFDPPSPPGASFLTGRCLCPPAGRGAWDPSSWKDVRDLVVTVGLVIIPFTRMWTQRQRDLVAEVFMHCAFAVGPSDSCILTIPVPPPYHPPGQPPNTTPGLPCRTGRCLRPLPGRGSWDPSSWKDVRNLAGTIGFIIIPFAGTWTQRQRDRVGKMFMQCAAVVDPSEDCTFF</sequence>